<reference evidence="7 11" key="6">
    <citation type="submission" date="2019-04" db="EMBL/GenBank/DDBJ databases">
        <title>Methylomes of two halophilic Archaea, Haloarcula marismortui and Haloferax mediterranei.</title>
        <authorList>
            <person name="DasSarma S."/>
            <person name="DasSarma P."/>
            <person name="DasSarma S."/>
            <person name="Fomenkov A."/>
            <person name="Vincze T."/>
            <person name="Anton B.P."/>
            <person name="Roberts R.J."/>
        </authorList>
    </citation>
    <scope>NUCLEOTIDE SEQUENCE [LARGE SCALE GENOMIC DNA]</scope>
    <source>
        <strain evidence="7">ATCC 33500</strain>
        <strain evidence="11">ATCC 33500 / DSM 1411 / JCM 8866 / NBRC 14739 / NCIMB 2177 / R-4</strain>
    </source>
</reference>
<dbReference type="PANTHER" id="PTHR42693:SF33">
    <property type="entry name" value="ARYLSULFATASE"/>
    <property type="match status" value="1"/>
</dbReference>
<reference evidence="5 10" key="4">
    <citation type="submission" date="2014-04" db="EMBL/GenBank/DDBJ databases">
        <title>Transcriptional profiles of Haloferax mediterranei on the basis of nitrogen availability.</title>
        <authorList>
            <person name="Bautista V."/>
        </authorList>
    </citation>
    <scope>NUCLEOTIDE SEQUENCE [LARGE SCALE GENOMIC DNA]</scope>
    <source>
        <strain evidence="5">ATCC 33500</strain>
        <strain evidence="10">ATCC 33500 / DSM 1411 / JCM 8866 / NBRC 14739 / NCIMB 2177 / R-4</strain>
    </source>
</reference>
<evidence type="ECO:0000259" key="3">
    <source>
        <dbReference type="Pfam" id="PF00884"/>
    </source>
</evidence>
<evidence type="ECO:0000313" key="10">
    <source>
        <dbReference type="Proteomes" id="UP000027075"/>
    </source>
</evidence>
<evidence type="ECO:0000256" key="2">
    <source>
        <dbReference type="SAM" id="MobiDB-lite"/>
    </source>
</evidence>
<gene>
    <name evidence="4" type="primary">aslA</name>
    <name evidence="4" type="ordered locus">HFX_1585</name>
    <name evidence="5" type="ORF">BM92_01190</name>
    <name evidence="6" type="ORF">C439_02557</name>
    <name evidence="7" type="ORF">E6P09_10955</name>
</gene>
<protein>
    <submittedName>
        <fullName evidence="4 5">Arylsulfatase</fullName>
    </submittedName>
</protein>
<dbReference type="EMBL" id="CP039139">
    <property type="protein sequence ID" value="QCQ75758.1"/>
    <property type="molecule type" value="Genomic_DNA"/>
</dbReference>
<dbReference type="Proteomes" id="UP000299011">
    <property type="component" value="Chromosome"/>
</dbReference>
<evidence type="ECO:0000313" key="11">
    <source>
        <dbReference type="Proteomes" id="UP000299011"/>
    </source>
</evidence>
<dbReference type="Gene3D" id="3.40.720.10">
    <property type="entry name" value="Alkaline Phosphatase, subunit A"/>
    <property type="match status" value="1"/>
</dbReference>
<dbReference type="EMBL" id="CP001868">
    <property type="protein sequence ID" value="AFK19291.1"/>
    <property type="molecule type" value="Genomic_DNA"/>
</dbReference>
<dbReference type="eggNOG" id="arCOG02785">
    <property type="taxonomic scope" value="Archaea"/>
</dbReference>
<dbReference type="SUPFAM" id="SSF53649">
    <property type="entry name" value="Alkaline phosphatase-like"/>
    <property type="match status" value="1"/>
</dbReference>
<evidence type="ECO:0000313" key="9">
    <source>
        <dbReference type="Proteomes" id="UP000011603"/>
    </source>
</evidence>
<dbReference type="Pfam" id="PF00884">
    <property type="entry name" value="Sulfatase"/>
    <property type="match status" value="1"/>
</dbReference>
<evidence type="ECO:0000313" key="8">
    <source>
        <dbReference type="Proteomes" id="UP000006469"/>
    </source>
</evidence>
<dbReference type="RefSeq" id="WP_004056870.1">
    <property type="nucleotide sequence ID" value="NC_017941.2"/>
</dbReference>
<dbReference type="AlphaFoldDB" id="I3R4Y1"/>
<dbReference type="KEGG" id="hme:HFX_1585"/>
<dbReference type="Proteomes" id="UP000011603">
    <property type="component" value="Unassembled WGS sequence"/>
</dbReference>
<sequence length="449" mass="50779">MNPLKRFPRLNNLWMNTRHKVAHWRERRDRTVDYDTTVGNPQNVLFVVIDCLRADHVSGFGYDRPTTPTLDSFDGRSFSNATAASPWTFPSIASLVSGRYPHEHGGRFDSDPRDLSSEQFPTRPRSDVPTLPDLLESAGYETGMVSAIPMADKSVGDRFQSVDIKYTDATERVDTALEWMSNRDRWFLHLQLGDPHAPLDIPDRHRERFGVPDVDGLEDWRFRESTDDDEFEQYRDARLRAYDAAIRGADDELGRLFEAIPDDTIVVVCGDHGEAFWEHTDLERRLNDDPRGFYGTDHGHSVLEEVATVPLWVDVPTVDTGHDDTRVSLVDVVPTIAEALELGNTPEFSGRPLSRTADSATPVICEETGYGYNQRAVWLGEKKLIDVPETGETVWFDLGDDPGEKHPLDDPPAELREAYETFGMGVHGDEKMEVDSSTRDRLAELGYLE</sequence>
<dbReference type="PANTHER" id="PTHR42693">
    <property type="entry name" value="ARYLSULFATASE FAMILY MEMBER"/>
    <property type="match status" value="1"/>
</dbReference>
<evidence type="ECO:0000313" key="6">
    <source>
        <dbReference type="EMBL" id="EMA04520.1"/>
    </source>
</evidence>
<keyword evidence="9" id="KW-1185">Reference proteome</keyword>
<dbReference type="Proteomes" id="UP000027075">
    <property type="component" value="Chromosome"/>
</dbReference>
<dbReference type="InterPro" id="IPR050738">
    <property type="entry name" value="Sulfatase"/>
</dbReference>
<dbReference type="OrthoDB" id="3164at2157"/>
<comment type="similarity">
    <text evidence="1">Belongs to the sulfatase family.</text>
</comment>
<dbReference type="InterPro" id="IPR000917">
    <property type="entry name" value="Sulfatase_N"/>
</dbReference>
<reference evidence="4" key="1">
    <citation type="journal article" date="2012" name="Appl. Environ. Microbiol.">
        <title>Identification of the haloarchaeal phasin (PhaP) that functions in polyhydroxyalkanoate accumulation and granule formation in Haloferax mediterranei.</title>
        <authorList>
            <person name="Cai S."/>
            <person name="Cai L."/>
            <person name="Liu H."/>
            <person name="Liu X."/>
            <person name="Han J."/>
            <person name="Zhou J."/>
            <person name="Xiang H."/>
        </authorList>
    </citation>
    <scope>NUCLEOTIDE SEQUENCE</scope>
    <source>
        <strain evidence="4">CGMCC 1.2087</strain>
    </source>
</reference>
<dbReference type="EMBL" id="AOLO01000002">
    <property type="protein sequence ID" value="EMA04520.1"/>
    <property type="molecule type" value="Genomic_DNA"/>
</dbReference>
<reference evidence="4 8" key="2">
    <citation type="journal article" date="2012" name="J. Bacteriol.">
        <title>Complete genome sequence of the metabolically versatile halophilic archaeon Haloferax mediterranei, a poly(3-hydroxybutyrate-co-3-hydroxyvalerate) producer.</title>
        <authorList>
            <person name="Han J."/>
            <person name="Zhang F."/>
            <person name="Hou J."/>
            <person name="Liu X."/>
            <person name="Li M."/>
            <person name="Liu H."/>
            <person name="Cai L."/>
            <person name="Zhang B."/>
            <person name="Chen Y."/>
            <person name="Zhou J."/>
            <person name="Hu S."/>
            <person name="Xiang H."/>
        </authorList>
    </citation>
    <scope>NUCLEOTIDE SEQUENCE [LARGE SCALE GENOMIC DNA]</scope>
    <source>
        <strain evidence="8">ATCC 33500 / DSM 1411 / JCM 8866 / NBRC 14739 / NCIMB 2177 / R-4</strain>
        <strain evidence="4">CGMCC 1.2087</strain>
    </source>
</reference>
<evidence type="ECO:0000313" key="7">
    <source>
        <dbReference type="EMBL" id="QCQ75758.1"/>
    </source>
</evidence>
<evidence type="ECO:0000313" key="4">
    <source>
        <dbReference type="EMBL" id="AFK19291.1"/>
    </source>
</evidence>
<dbReference type="STRING" id="523841.HFX_1585"/>
<dbReference type="CDD" id="cd16148">
    <property type="entry name" value="sulfatase_like"/>
    <property type="match status" value="1"/>
</dbReference>
<dbReference type="GeneID" id="40156942"/>
<feature type="compositionally biased region" description="Basic and acidic residues" evidence="2">
    <location>
        <begin position="103"/>
        <end position="116"/>
    </location>
</feature>
<proteinExistence type="inferred from homology"/>
<dbReference type="GO" id="GO:0004065">
    <property type="term" value="F:arylsulfatase activity"/>
    <property type="evidence" value="ECO:0007669"/>
    <property type="project" value="TreeGrafter"/>
</dbReference>
<reference evidence="6 9" key="3">
    <citation type="journal article" date="2014" name="PLoS Genet.">
        <title>Phylogenetically driven sequencing of extremely halophilic archaea reveals strategies for static and dynamic osmo-response.</title>
        <authorList>
            <person name="Becker E.A."/>
            <person name="Seitzer P.M."/>
            <person name="Tritt A."/>
            <person name="Larsen D."/>
            <person name="Krusor M."/>
            <person name="Yao A.I."/>
            <person name="Wu D."/>
            <person name="Madern D."/>
            <person name="Eisen J.A."/>
            <person name="Darling A.E."/>
            <person name="Facciotti M.T."/>
        </authorList>
    </citation>
    <scope>NUCLEOTIDE SEQUENCE [LARGE SCALE GENOMIC DNA]</scope>
    <source>
        <strain evidence="6">ATCC 33500</strain>
        <strain evidence="9">ATCC 33500 / DSM 1411 / JCM 8866 / NBRC 14739 / NCIMB 2177 / R-4</strain>
    </source>
</reference>
<name>I3R4Y1_HALMT</name>
<feature type="domain" description="Sulfatase N-terminal" evidence="3">
    <location>
        <begin position="42"/>
        <end position="340"/>
    </location>
</feature>
<evidence type="ECO:0000313" key="5">
    <source>
        <dbReference type="EMBL" id="AHZ21351.1"/>
    </source>
</evidence>
<evidence type="ECO:0000256" key="1">
    <source>
        <dbReference type="ARBA" id="ARBA00008779"/>
    </source>
</evidence>
<reference evidence="4" key="5">
    <citation type="submission" date="2014-05" db="EMBL/GenBank/DDBJ databases">
        <authorList>
            <person name="Wang L."/>
            <person name="Yang H."/>
            <person name="Xiang H."/>
        </authorList>
    </citation>
    <scope>NUCLEOTIDE SEQUENCE</scope>
    <source>
        <strain evidence="4">CGMCC 1.2087</strain>
    </source>
</reference>
<accession>I3R4Y1</accession>
<organism evidence="4 8">
    <name type="scientific">Haloferax mediterranei (strain ATCC 33500 / DSM 1411 / JCM 8866 / NBRC 14739 / NCIMB 2177 / R-4)</name>
    <name type="common">Halobacterium mediterranei</name>
    <dbReference type="NCBI Taxonomy" id="523841"/>
    <lineage>
        <taxon>Archaea</taxon>
        <taxon>Methanobacteriati</taxon>
        <taxon>Methanobacteriota</taxon>
        <taxon>Stenosarchaea group</taxon>
        <taxon>Halobacteria</taxon>
        <taxon>Halobacteriales</taxon>
        <taxon>Haloferacaceae</taxon>
        <taxon>Haloferax</taxon>
    </lineage>
</organism>
<dbReference type="PaxDb" id="523841-HFX_1585"/>
<dbReference type="Proteomes" id="UP000006469">
    <property type="component" value="Chromosome"/>
</dbReference>
<dbReference type="PATRIC" id="fig|523841.21.peg.516"/>
<dbReference type="EMBL" id="CP007551">
    <property type="protein sequence ID" value="AHZ21351.1"/>
    <property type="molecule type" value="Genomic_DNA"/>
</dbReference>
<feature type="region of interest" description="Disordered" evidence="2">
    <location>
        <begin position="103"/>
        <end position="132"/>
    </location>
</feature>
<dbReference type="HOGENOM" id="CLU_045504_0_0_2"/>
<dbReference type="InterPro" id="IPR017850">
    <property type="entry name" value="Alkaline_phosphatase_core_sf"/>
</dbReference>